<dbReference type="EMBL" id="CAJNIZ010009347">
    <property type="protein sequence ID" value="CAE7280083.1"/>
    <property type="molecule type" value="Genomic_DNA"/>
</dbReference>
<feature type="compositionally biased region" description="Basic and acidic residues" evidence="1">
    <location>
        <begin position="13"/>
        <end position="22"/>
    </location>
</feature>
<feature type="compositionally biased region" description="Basic and acidic residues" evidence="1">
    <location>
        <begin position="157"/>
        <end position="166"/>
    </location>
</feature>
<accession>A0A812MYK4</accession>
<reference evidence="2" key="1">
    <citation type="submission" date="2021-02" db="EMBL/GenBank/DDBJ databases">
        <authorList>
            <person name="Dougan E. K."/>
            <person name="Rhodes N."/>
            <person name="Thang M."/>
            <person name="Chan C."/>
        </authorList>
    </citation>
    <scope>NUCLEOTIDE SEQUENCE</scope>
</reference>
<feature type="region of interest" description="Disordered" evidence="1">
    <location>
        <begin position="318"/>
        <end position="341"/>
    </location>
</feature>
<comment type="caution">
    <text evidence="2">The sequence shown here is derived from an EMBL/GenBank/DDBJ whole genome shotgun (WGS) entry which is preliminary data.</text>
</comment>
<feature type="non-terminal residue" evidence="2">
    <location>
        <position position="440"/>
    </location>
</feature>
<protein>
    <submittedName>
        <fullName evidence="2">Uncharacterized protein</fullName>
    </submittedName>
</protein>
<name>A0A812MYK4_SYMPI</name>
<organism evidence="2 3">
    <name type="scientific">Symbiodinium pilosum</name>
    <name type="common">Dinoflagellate</name>
    <dbReference type="NCBI Taxonomy" id="2952"/>
    <lineage>
        <taxon>Eukaryota</taxon>
        <taxon>Sar</taxon>
        <taxon>Alveolata</taxon>
        <taxon>Dinophyceae</taxon>
        <taxon>Suessiales</taxon>
        <taxon>Symbiodiniaceae</taxon>
        <taxon>Symbiodinium</taxon>
    </lineage>
</organism>
<feature type="compositionally biased region" description="Basic and acidic residues" evidence="1">
    <location>
        <begin position="174"/>
        <end position="183"/>
    </location>
</feature>
<feature type="region of interest" description="Disordered" evidence="1">
    <location>
        <begin position="157"/>
        <end position="183"/>
    </location>
</feature>
<evidence type="ECO:0000313" key="2">
    <source>
        <dbReference type="EMBL" id="CAE7280083.1"/>
    </source>
</evidence>
<proteinExistence type="predicted"/>
<feature type="region of interest" description="Disordered" evidence="1">
    <location>
        <begin position="419"/>
        <end position="440"/>
    </location>
</feature>
<dbReference type="OrthoDB" id="448433at2759"/>
<feature type="region of interest" description="Disordered" evidence="1">
    <location>
        <begin position="1"/>
        <end position="130"/>
    </location>
</feature>
<feature type="compositionally biased region" description="Low complexity" evidence="1">
    <location>
        <begin position="86"/>
        <end position="100"/>
    </location>
</feature>
<feature type="compositionally biased region" description="Basic and acidic residues" evidence="1">
    <location>
        <begin position="119"/>
        <end position="130"/>
    </location>
</feature>
<feature type="compositionally biased region" description="Polar residues" evidence="1">
    <location>
        <begin position="430"/>
        <end position="440"/>
    </location>
</feature>
<dbReference type="Proteomes" id="UP000649617">
    <property type="component" value="Unassembled WGS sequence"/>
</dbReference>
<sequence>KGRLEPVPEADADSPRRAEGRRTPLPLVLLPLSGEQVPPEMLVETVRSSASSGTGQALSGASGGGTGITAPARSPKLPPELMVSRPAGSAAKEAAPAQEALPPPPSHRSRCKELEEELEQLRSSHQEALERERAAWRERLREAEEEAQRRLKELEVERDQTRDEALAKLQDAQQRLKAEEERAASAEARLRQVRSEMSEQTEAVERAGAWKLEAQSHAKSLSAAERRCEGHAERVAHVRRHAAEVERQRKELVRNSSVQANQKLREELEHMQAERSELEKRLKKALPRIERLTAEDHRLREKLTQESEVAMAQVQSLKEEGLELSRAKDQLKKQRSVARSEAETVEALQSQLTEAEQQRRSAQVELAKSQRVRQEEQKRRQATFAAERQALREEATQLAERLRQAEGSAPWLGLPTRAQVSAAQAPVRQPATSFSRLTSK</sequence>
<dbReference type="AlphaFoldDB" id="A0A812MYK4"/>
<feature type="non-terminal residue" evidence="2">
    <location>
        <position position="1"/>
    </location>
</feature>
<feature type="compositionally biased region" description="Low complexity" evidence="1">
    <location>
        <begin position="48"/>
        <end position="60"/>
    </location>
</feature>
<gene>
    <name evidence="2" type="ORF">SPIL2461_LOCUS6278</name>
</gene>
<keyword evidence="3" id="KW-1185">Reference proteome</keyword>
<evidence type="ECO:0000256" key="1">
    <source>
        <dbReference type="SAM" id="MobiDB-lite"/>
    </source>
</evidence>
<evidence type="ECO:0000313" key="3">
    <source>
        <dbReference type="Proteomes" id="UP000649617"/>
    </source>
</evidence>